<evidence type="ECO:0000313" key="2">
    <source>
        <dbReference type="Proteomes" id="UP000682782"/>
    </source>
</evidence>
<keyword evidence="2" id="KW-1185">Reference proteome</keyword>
<proteinExistence type="predicted"/>
<name>A0AC61N4W2_9FIRM</name>
<reference evidence="1" key="1">
    <citation type="submission" date="2021-01" db="EMBL/GenBank/DDBJ databases">
        <title>Complete genome sequence of Clostridiales bacterium R-7.</title>
        <authorList>
            <person name="Mahoney-Kurpe S.C."/>
            <person name="Palevich N."/>
            <person name="Koike S."/>
            <person name="Moon C.D."/>
            <person name="Attwood G.T."/>
        </authorList>
    </citation>
    <scope>NUCLEOTIDE SEQUENCE</scope>
    <source>
        <strain evidence="1">R-7</strain>
    </source>
</reference>
<organism evidence="1 2">
    <name type="scientific">Aristaeella hokkaidonensis</name>
    <dbReference type="NCBI Taxonomy" id="3046382"/>
    <lineage>
        <taxon>Bacteria</taxon>
        <taxon>Bacillati</taxon>
        <taxon>Bacillota</taxon>
        <taxon>Clostridia</taxon>
        <taxon>Eubacteriales</taxon>
        <taxon>Aristaeellaceae</taxon>
        <taxon>Aristaeella</taxon>
    </lineage>
</organism>
<dbReference type="EMBL" id="CP068393">
    <property type="protein sequence ID" value="QUC66229.1"/>
    <property type="molecule type" value="Genomic_DNA"/>
</dbReference>
<protein>
    <submittedName>
        <fullName evidence="1">Polysaccharide biosynthesis protein</fullName>
    </submittedName>
</protein>
<sequence>MTQRQRSLIGGISVLGVAGIICKVVGVLFRIPLTHIIGTDGLGLFQQVMPAYNLLLAITSAGIPVAISRMVSHYVTIGEPGNARRTFKAALKLLTILGIVSTVILLLLSRLIATLVKTPEGYLSYMCIAPSLFFVCVMSAYRGYMQGMRRMMPTAISQLIEQVGKVAVALPLAAIGFARGGEETGWIMGSAGALLGTSLAECVAMLYMIIHAHFVKPLPPQPNEKPVSGRELAKRIVRISIPITLGACIVPLASTIDSAMLKSLMMGTGIPDDIAGRHYGVYSGIVITMINVPTAVAMAMSTNLVPSIASGLARKDMKYVAREAGIGLQVASVVGFPCSIGMSLLAKPIVYLLYGSNAKFTPEELMLAGNLLEFSAMTIILFTMVQATSGILQGAGKQKIPMLTLVAGVVCKVILNAILVSTPGISIHGAPIASLVCYTVSMIPNLYYACKYSGYRFSIPNIILKPLAATAVMGVVVWAVYNFVFGGIQGILSADFFRRLVIVALCIAVGAVVYLIAAILFKAINPDHLPARFRPKKKA</sequence>
<gene>
    <name evidence="1" type="ORF">JYE49_10150</name>
</gene>
<evidence type="ECO:0000313" key="1">
    <source>
        <dbReference type="EMBL" id="QUC66229.1"/>
    </source>
</evidence>
<dbReference type="Proteomes" id="UP000682782">
    <property type="component" value="Chromosome"/>
</dbReference>
<accession>A0AC61N4W2</accession>